<dbReference type="InterPro" id="IPR011010">
    <property type="entry name" value="DNA_brk_join_enz"/>
</dbReference>
<proteinExistence type="inferred from homology"/>
<keyword evidence="3 5" id="KW-0238">DNA-binding</keyword>
<evidence type="ECO:0000313" key="9">
    <source>
        <dbReference type="EMBL" id="MEE4544191.1"/>
    </source>
</evidence>
<protein>
    <submittedName>
        <fullName evidence="9">Tyrosine-type recombinase/integrase</fullName>
    </submittedName>
</protein>
<organism evidence="9 10">
    <name type="scientific">Actinacidiphila polyblastidii</name>
    <dbReference type="NCBI Taxonomy" id="3110430"/>
    <lineage>
        <taxon>Bacteria</taxon>
        <taxon>Bacillati</taxon>
        <taxon>Actinomycetota</taxon>
        <taxon>Actinomycetes</taxon>
        <taxon>Kitasatosporales</taxon>
        <taxon>Streptomycetaceae</taxon>
        <taxon>Actinacidiphila</taxon>
    </lineage>
</organism>
<keyword evidence="10" id="KW-1185">Reference proteome</keyword>
<dbReference type="InterPro" id="IPR010998">
    <property type="entry name" value="Integrase_recombinase_N"/>
</dbReference>
<keyword evidence="4" id="KW-0233">DNA recombination</keyword>
<comment type="similarity">
    <text evidence="1">Belongs to the 'phage' integrase family.</text>
</comment>
<comment type="caution">
    <text evidence="9">The sequence shown here is derived from an EMBL/GenBank/DDBJ whole genome shotgun (WGS) entry which is preliminary data.</text>
</comment>
<keyword evidence="2" id="KW-0229">DNA integration</keyword>
<accession>A0ABU7PEF5</accession>
<dbReference type="InterPro" id="IPR004107">
    <property type="entry name" value="Integrase_SAM-like_N"/>
</dbReference>
<dbReference type="Pfam" id="PF14659">
    <property type="entry name" value="Phage_int_SAM_3"/>
    <property type="match status" value="1"/>
</dbReference>
<dbReference type="Pfam" id="PF00589">
    <property type="entry name" value="Phage_integrase"/>
    <property type="match status" value="1"/>
</dbReference>
<feature type="domain" description="Tyr recombinase" evidence="7">
    <location>
        <begin position="183"/>
        <end position="401"/>
    </location>
</feature>
<feature type="region of interest" description="Disordered" evidence="6">
    <location>
        <begin position="1"/>
        <end position="24"/>
    </location>
</feature>
<dbReference type="InterPro" id="IPR050090">
    <property type="entry name" value="Tyrosine_recombinase_XerCD"/>
</dbReference>
<dbReference type="InterPro" id="IPR002104">
    <property type="entry name" value="Integrase_catalytic"/>
</dbReference>
<sequence length="423" mass="46748">MAGHIQDRWYKSSPDGIGRPVKSERYGTGLRYRARYIGPDGTEKSKSFPDRQKRLAEQWLAQIEADMSRGQYIDPAAGRTTFQQYGEKWLASQTTDVTTRTSVSTQLRLHAFPYIGSRPLGSFQPSHIREWASALEKVLPVSSYRRVIFSSVSAVFSAAVDDKHLSANPCRARSVRAPRSVPPRVQPWTAGRVFAVRQALPEQYRAMVDLGGGCGLRQGEIFGLAVDTVNHDTGWLHVGCQVKVANGHLVFGLPKRSKERDVPLSDHVAQVLKEHTEKYPPVEVTLPWLLPDGPLVRKRLLFTRLDGGGAVRRTDFNTRVWKPALTAAGVLPAPEKGKRHEASREDGMHALRHFYASVLLAAGENVKALSHYLGHDDPGFTLRVYTHLMPSSDGRARRAVDAMYAAQAGPAVTPHGPQTAQAA</sequence>
<dbReference type="Proteomes" id="UP001344658">
    <property type="component" value="Unassembled WGS sequence"/>
</dbReference>
<dbReference type="PROSITE" id="PS51898">
    <property type="entry name" value="TYR_RECOMBINASE"/>
    <property type="match status" value="1"/>
</dbReference>
<gene>
    <name evidence="9" type="ORF">V2S66_19705</name>
</gene>
<name>A0ABU7PEF5_9ACTN</name>
<dbReference type="InterPro" id="IPR013762">
    <property type="entry name" value="Integrase-like_cat_sf"/>
</dbReference>
<reference evidence="9 10" key="1">
    <citation type="submission" date="2023-12" db="EMBL/GenBank/DDBJ databases">
        <title>Streptomyces sp. V4-01.</title>
        <authorList>
            <person name="Somphong A."/>
            <person name="Phongsopitanun W."/>
        </authorList>
    </citation>
    <scope>NUCLEOTIDE SEQUENCE [LARGE SCALE GENOMIC DNA]</scope>
    <source>
        <strain evidence="9 10">V4-01</strain>
    </source>
</reference>
<dbReference type="Gene3D" id="1.10.443.10">
    <property type="entry name" value="Intergrase catalytic core"/>
    <property type="match status" value="1"/>
</dbReference>
<dbReference type="Gene3D" id="1.10.150.130">
    <property type="match status" value="1"/>
</dbReference>
<dbReference type="EMBL" id="JAZEWV010000015">
    <property type="protein sequence ID" value="MEE4544191.1"/>
    <property type="molecule type" value="Genomic_DNA"/>
</dbReference>
<evidence type="ECO:0000256" key="1">
    <source>
        <dbReference type="ARBA" id="ARBA00008857"/>
    </source>
</evidence>
<dbReference type="RefSeq" id="WP_330797182.1">
    <property type="nucleotide sequence ID" value="NZ_JAZEWV010000015.1"/>
</dbReference>
<evidence type="ECO:0000256" key="3">
    <source>
        <dbReference type="ARBA" id="ARBA00023125"/>
    </source>
</evidence>
<evidence type="ECO:0000256" key="6">
    <source>
        <dbReference type="SAM" id="MobiDB-lite"/>
    </source>
</evidence>
<dbReference type="PANTHER" id="PTHR30349:SF64">
    <property type="entry name" value="PROPHAGE INTEGRASE INTD-RELATED"/>
    <property type="match status" value="1"/>
</dbReference>
<dbReference type="CDD" id="cd01189">
    <property type="entry name" value="INT_ICEBs1_C_like"/>
    <property type="match status" value="1"/>
</dbReference>
<evidence type="ECO:0000256" key="4">
    <source>
        <dbReference type="ARBA" id="ARBA00023172"/>
    </source>
</evidence>
<feature type="domain" description="Core-binding (CB)" evidence="8">
    <location>
        <begin position="80"/>
        <end position="160"/>
    </location>
</feature>
<evidence type="ECO:0000313" key="10">
    <source>
        <dbReference type="Proteomes" id="UP001344658"/>
    </source>
</evidence>
<feature type="compositionally biased region" description="Basic and acidic residues" evidence="6">
    <location>
        <begin position="1"/>
        <end position="10"/>
    </location>
</feature>
<dbReference type="PROSITE" id="PS51900">
    <property type="entry name" value="CB"/>
    <property type="match status" value="1"/>
</dbReference>
<evidence type="ECO:0000256" key="2">
    <source>
        <dbReference type="ARBA" id="ARBA00022908"/>
    </source>
</evidence>
<evidence type="ECO:0000256" key="5">
    <source>
        <dbReference type="PROSITE-ProRule" id="PRU01248"/>
    </source>
</evidence>
<evidence type="ECO:0000259" key="8">
    <source>
        <dbReference type="PROSITE" id="PS51900"/>
    </source>
</evidence>
<dbReference type="InterPro" id="IPR044068">
    <property type="entry name" value="CB"/>
</dbReference>
<dbReference type="PANTHER" id="PTHR30349">
    <property type="entry name" value="PHAGE INTEGRASE-RELATED"/>
    <property type="match status" value="1"/>
</dbReference>
<evidence type="ECO:0000259" key="7">
    <source>
        <dbReference type="PROSITE" id="PS51898"/>
    </source>
</evidence>
<dbReference type="SUPFAM" id="SSF56349">
    <property type="entry name" value="DNA breaking-rejoining enzymes"/>
    <property type="match status" value="1"/>
</dbReference>